<keyword evidence="1" id="KW-0812">Transmembrane</keyword>
<feature type="transmembrane region" description="Helical" evidence="1">
    <location>
        <begin position="106"/>
        <end position="123"/>
    </location>
</feature>
<feature type="transmembrane region" description="Helical" evidence="1">
    <location>
        <begin position="336"/>
        <end position="360"/>
    </location>
</feature>
<feature type="transmembrane region" description="Helical" evidence="1">
    <location>
        <begin position="238"/>
        <end position="257"/>
    </location>
</feature>
<feature type="transmembrane region" description="Helical" evidence="1">
    <location>
        <begin position="269"/>
        <end position="286"/>
    </location>
</feature>
<protein>
    <submittedName>
        <fullName evidence="3">Acyltransferase</fullName>
    </submittedName>
</protein>
<proteinExistence type="predicted"/>
<evidence type="ECO:0000259" key="2">
    <source>
        <dbReference type="Pfam" id="PF01757"/>
    </source>
</evidence>
<feature type="domain" description="Acyltransferase 3" evidence="2">
    <location>
        <begin position="33"/>
        <end position="346"/>
    </location>
</feature>
<evidence type="ECO:0000256" key="1">
    <source>
        <dbReference type="SAM" id="Phobius"/>
    </source>
</evidence>
<dbReference type="EMBL" id="SIXI01000004">
    <property type="protein sequence ID" value="TBO30358.1"/>
    <property type="molecule type" value="Genomic_DNA"/>
</dbReference>
<keyword evidence="4" id="KW-1185">Reference proteome</keyword>
<dbReference type="PANTHER" id="PTHR23028">
    <property type="entry name" value="ACETYLTRANSFERASE"/>
    <property type="match status" value="1"/>
</dbReference>
<dbReference type="InterPro" id="IPR050879">
    <property type="entry name" value="Acyltransferase_3"/>
</dbReference>
<comment type="caution">
    <text evidence="3">The sequence shown here is derived from an EMBL/GenBank/DDBJ whole genome shotgun (WGS) entry which is preliminary data.</text>
</comment>
<dbReference type="GO" id="GO:0016747">
    <property type="term" value="F:acyltransferase activity, transferring groups other than amino-acyl groups"/>
    <property type="evidence" value="ECO:0007669"/>
    <property type="project" value="InterPro"/>
</dbReference>
<organism evidence="3 4">
    <name type="scientific">Aquabacterium lacunae</name>
    <dbReference type="NCBI Taxonomy" id="2528630"/>
    <lineage>
        <taxon>Bacteria</taxon>
        <taxon>Pseudomonadati</taxon>
        <taxon>Pseudomonadota</taxon>
        <taxon>Betaproteobacteria</taxon>
        <taxon>Burkholderiales</taxon>
        <taxon>Aquabacterium</taxon>
    </lineage>
</organism>
<reference evidence="3 4" key="1">
    <citation type="submission" date="2019-02" db="EMBL/GenBank/DDBJ databases">
        <title>Aquabacterium sp. strain KMB7.</title>
        <authorList>
            <person name="Chen W.-M."/>
        </authorList>
    </citation>
    <scope>NUCLEOTIDE SEQUENCE [LARGE SCALE GENOMIC DNA]</scope>
    <source>
        <strain evidence="3 4">KMB7</strain>
    </source>
</reference>
<dbReference type="OrthoDB" id="9814807at2"/>
<keyword evidence="3" id="KW-0808">Transferase</keyword>
<dbReference type="InterPro" id="IPR002656">
    <property type="entry name" value="Acyl_transf_3_dom"/>
</dbReference>
<feature type="transmembrane region" description="Helical" evidence="1">
    <location>
        <begin position="205"/>
        <end position="226"/>
    </location>
</feature>
<keyword evidence="3" id="KW-0012">Acyltransferase</keyword>
<feature type="transmembrane region" description="Helical" evidence="1">
    <location>
        <begin position="143"/>
        <end position="160"/>
    </location>
</feature>
<dbReference type="AlphaFoldDB" id="A0A4Q9H3D9"/>
<accession>A0A4Q9H3D9</accession>
<feature type="transmembrane region" description="Helical" evidence="1">
    <location>
        <begin position="302"/>
        <end position="324"/>
    </location>
</feature>
<sequence>MKALSTTLPWLVLSQRLQAASSVHRDELLSVQRLRGLAVLMVLIVHIEDIAMKMPGWGNVHGTYARAFGYSAPDLFFVISGFIMSHITFSQPFEPRRWLLSRFIRIYPLFFLFCLLATVLWLINPAMTMGSGNHTWSSVLLSWLAWPQAGLPLLFIGWTLEHEIVFYATVFFTASVLGRERLLPVMLTLSALAAVRWWWTHQGGAPWWDWHLTSLFIWQFTLGVLVHHTLDRLARWPAWAWCVLAVLCGASAVLWAHPGAINEEHPVRVITFGLTYACVLIAWLVHERKQRLQGTFRAQRDAWVWAGDASYSLYLTHPFVLATVGKALALMHLAPWAQWLCVLVVTGLVLSTGMLVHLLLERPIIDFGRRLTRRPIQRAQTP</sequence>
<keyword evidence="1" id="KW-1133">Transmembrane helix</keyword>
<name>A0A4Q9H3D9_9BURK</name>
<dbReference type="RefSeq" id="WP_130968349.1">
    <property type="nucleotide sequence ID" value="NZ_SIXI01000004.1"/>
</dbReference>
<evidence type="ECO:0000313" key="4">
    <source>
        <dbReference type="Proteomes" id="UP000292120"/>
    </source>
</evidence>
<gene>
    <name evidence="3" type="ORF">EYS42_11750</name>
</gene>
<keyword evidence="1" id="KW-0472">Membrane</keyword>
<dbReference type="GO" id="GO:0016020">
    <property type="term" value="C:membrane"/>
    <property type="evidence" value="ECO:0007669"/>
    <property type="project" value="TreeGrafter"/>
</dbReference>
<evidence type="ECO:0000313" key="3">
    <source>
        <dbReference type="EMBL" id="TBO30358.1"/>
    </source>
</evidence>
<dbReference type="GO" id="GO:0000271">
    <property type="term" value="P:polysaccharide biosynthetic process"/>
    <property type="evidence" value="ECO:0007669"/>
    <property type="project" value="TreeGrafter"/>
</dbReference>
<dbReference type="Proteomes" id="UP000292120">
    <property type="component" value="Unassembled WGS sequence"/>
</dbReference>
<dbReference type="Pfam" id="PF01757">
    <property type="entry name" value="Acyl_transf_3"/>
    <property type="match status" value="1"/>
</dbReference>
<dbReference type="PANTHER" id="PTHR23028:SF131">
    <property type="entry name" value="BLR2367 PROTEIN"/>
    <property type="match status" value="1"/>
</dbReference>